<evidence type="ECO:0000313" key="2">
    <source>
        <dbReference type="EMBL" id="PRQ18827.1"/>
    </source>
</evidence>
<keyword evidence="1" id="KW-0812">Transmembrane</keyword>
<organism evidence="2 3">
    <name type="scientific">Rosa chinensis</name>
    <name type="common">China rose</name>
    <dbReference type="NCBI Taxonomy" id="74649"/>
    <lineage>
        <taxon>Eukaryota</taxon>
        <taxon>Viridiplantae</taxon>
        <taxon>Streptophyta</taxon>
        <taxon>Embryophyta</taxon>
        <taxon>Tracheophyta</taxon>
        <taxon>Spermatophyta</taxon>
        <taxon>Magnoliopsida</taxon>
        <taxon>eudicotyledons</taxon>
        <taxon>Gunneridae</taxon>
        <taxon>Pentapetalae</taxon>
        <taxon>rosids</taxon>
        <taxon>fabids</taxon>
        <taxon>Rosales</taxon>
        <taxon>Rosaceae</taxon>
        <taxon>Rosoideae</taxon>
        <taxon>Rosoideae incertae sedis</taxon>
        <taxon>Rosa</taxon>
    </lineage>
</organism>
<dbReference type="EMBL" id="PDCK01000045">
    <property type="protein sequence ID" value="PRQ18827.1"/>
    <property type="molecule type" value="Genomic_DNA"/>
</dbReference>
<dbReference type="Proteomes" id="UP000238479">
    <property type="component" value="Chromosome 7"/>
</dbReference>
<reference evidence="2 3" key="1">
    <citation type="journal article" date="2018" name="Nat. Genet.">
        <title>The Rosa genome provides new insights in the design of modern roses.</title>
        <authorList>
            <person name="Bendahmane M."/>
        </authorList>
    </citation>
    <scope>NUCLEOTIDE SEQUENCE [LARGE SCALE GENOMIC DNA]</scope>
    <source>
        <strain evidence="3">cv. Old Blush</strain>
    </source>
</reference>
<evidence type="ECO:0000313" key="3">
    <source>
        <dbReference type="Proteomes" id="UP000238479"/>
    </source>
</evidence>
<dbReference type="Gramene" id="PRQ18827">
    <property type="protein sequence ID" value="PRQ18827"/>
    <property type="gene ID" value="RchiOBHm_Chr7g0210401"/>
</dbReference>
<keyword evidence="1" id="KW-1133">Transmembrane helix</keyword>
<protein>
    <submittedName>
        <fullName evidence="2">Uncharacterized protein</fullName>
    </submittedName>
</protein>
<evidence type="ECO:0000256" key="1">
    <source>
        <dbReference type="SAM" id="Phobius"/>
    </source>
</evidence>
<name>A0A2P6PA73_ROSCH</name>
<proteinExistence type="predicted"/>
<accession>A0A2P6PA73</accession>
<comment type="caution">
    <text evidence="2">The sequence shown here is derived from an EMBL/GenBank/DDBJ whole genome shotgun (WGS) entry which is preliminary data.</text>
</comment>
<sequence>MGCGWLVGGSDLSVCLCLLELVYLYVKFGCSSTFFLQIHRRKVRAWQMNIHMPI</sequence>
<feature type="transmembrane region" description="Helical" evidence="1">
    <location>
        <begin position="6"/>
        <end position="26"/>
    </location>
</feature>
<dbReference type="AlphaFoldDB" id="A0A2P6PA73"/>
<gene>
    <name evidence="2" type="ORF">RchiOBHm_Chr7g0210401</name>
</gene>
<keyword evidence="1" id="KW-0472">Membrane</keyword>
<keyword evidence="3" id="KW-1185">Reference proteome</keyword>